<evidence type="ECO:0008006" key="3">
    <source>
        <dbReference type="Google" id="ProtNLM"/>
    </source>
</evidence>
<dbReference type="RefSeq" id="WP_053602330.1">
    <property type="nucleotide sequence ID" value="NZ_CP012600.1"/>
</dbReference>
<accession>A0A0M4FHM4</accession>
<dbReference type="OrthoDB" id="2736244at2"/>
<dbReference type="InterPro" id="IPR017263">
    <property type="entry name" value="UCP037692"/>
</dbReference>
<dbReference type="AlphaFoldDB" id="A0A0M4FHM4"/>
<reference evidence="1 2" key="2">
    <citation type="journal article" date="2016" name="Int. J. Syst. Evol. Microbiol.">
        <title>Bacillus gobiensis sp. nov., isolated from a soil sample.</title>
        <authorList>
            <person name="Liu B."/>
            <person name="Liu G.H."/>
            <person name="Cetin S."/>
            <person name="Schumann P."/>
            <person name="Pan Z.Z."/>
            <person name="Chen Q.Q."/>
        </authorList>
    </citation>
    <scope>NUCLEOTIDE SEQUENCE [LARGE SCALE GENOMIC DNA]</scope>
    <source>
        <strain evidence="1 2">FJAT-4402</strain>
    </source>
</reference>
<dbReference type="PIRSF" id="PIRSF037692">
    <property type="entry name" value="UCP037692"/>
    <property type="match status" value="1"/>
</dbReference>
<proteinExistence type="predicted"/>
<dbReference type="PATRIC" id="fig|1441095.3.peg.565"/>
<dbReference type="Proteomes" id="UP000067625">
    <property type="component" value="Chromosome"/>
</dbReference>
<reference evidence="2" key="1">
    <citation type="submission" date="2015-08" db="EMBL/GenBank/DDBJ databases">
        <title>Genome sequencing project for genomic taxonomy and phylogenomics of Bacillus-like bacteria.</title>
        <authorList>
            <person name="Liu B."/>
            <person name="Wang J."/>
            <person name="Zhu Y."/>
            <person name="Liu G."/>
            <person name="Chen Q."/>
            <person name="Chen Z."/>
            <person name="Lan J."/>
            <person name="Che J."/>
            <person name="Ge C."/>
            <person name="Shi H."/>
            <person name="Pan Z."/>
            <person name="Liu X."/>
        </authorList>
    </citation>
    <scope>NUCLEOTIDE SEQUENCE [LARGE SCALE GENOMIC DNA]</scope>
    <source>
        <strain evidence="2">FJAT-4402</strain>
    </source>
</reference>
<keyword evidence="2" id="KW-1185">Reference proteome</keyword>
<dbReference type="Pfam" id="PF17277">
    <property type="entry name" value="DUF5342"/>
    <property type="match status" value="1"/>
</dbReference>
<dbReference type="EMBL" id="CP012600">
    <property type="protein sequence ID" value="ALC80591.1"/>
    <property type="molecule type" value="Genomic_DNA"/>
</dbReference>
<sequence length="69" mass="8539">MISHFQWKPLFKKERLPGWKISFYYKGTHYEGIYHKTGDIEWGRTYPPHDDEPELKNDIHELMLFHIYE</sequence>
<evidence type="ECO:0000313" key="1">
    <source>
        <dbReference type="EMBL" id="ALC80591.1"/>
    </source>
</evidence>
<gene>
    <name evidence="1" type="ORF">AM592_02600</name>
</gene>
<protein>
    <recommendedName>
        <fullName evidence="3">YheE</fullName>
    </recommendedName>
</protein>
<dbReference type="STRING" id="1441095.AM592_02600"/>
<organism evidence="1 2">
    <name type="scientific">Bacillus gobiensis</name>
    <dbReference type="NCBI Taxonomy" id="1441095"/>
    <lineage>
        <taxon>Bacteria</taxon>
        <taxon>Bacillati</taxon>
        <taxon>Bacillota</taxon>
        <taxon>Bacilli</taxon>
        <taxon>Bacillales</taxon>
        <taxon>Bacillaceae</taxon>
        <taxon>Bacillus</taxon>
    </lineage>
</organism>
<name>A0A0M4FHM4_9BACI</name>
<evidence type="ECO:0000313" key="2">
    <source>
        <dbReference type="Proteomes" id="UP000067625"/>
    </source>
</evidence>